<feature type="transmembrane region" description="Helical" evidence="10">
    <location>
        <begin position="3754"/>
        <end position="3779"/>
    </location>
</feature>
<gene>
    <name evidence="14" type="primary">LOC106805786</name>
</gene>
<evidence type="ECO:0000256" key="9">
    <source>
        <dbReference type="SAM" id="MobiDB-lite"/>
    </source>
</evidence>
<dbReference type="SUPFAM" id="SSF141072">
    <property type="entry name" value="CalX-like"/>
    <property type="match status" value="23"/>
</dbReference>
<dbReference type="InterPro" id="IPR003644">
    <property type="entry name" value="Calx_beta"/>
</dbReference>
<feature type="domain" description="G-protein coupled receptors family 2 profile 2" evidence="12">
    <location>
        <begin position="3721"/>
        <end position="3982"/>
    </location>
</feature>
<feature type="transmembrane region" description="Helical" evidence="10">
    <location>
        <begin position="3956"/>
        <end position="3981"/>
    </location>
</feature>
<feature type="transmembrane region" description="Helical" evidence="10">
    <location>
        <begin position="3791"/>
        <end position="3810"/>
    </location>
</feature>
<dbReference type="Gene3D" id="2.60.40.2030">
    <property type="match status" value="22"/>
</dbReference>
<evidence type="ECO:0000256" key="1">
    <source>
        <dbReference type="ARBA" id="ARBA00004141"/>
    </source>
</evidence>
<keyword evidence="7 10" id="KW-0472">Membrane</keyword>
<dbReference type="Gene3D" id="1.20.1070.10">
    <property type="entry name" value="Rhodopsin 7-helix transmembrane proteins"/>
    <property type="match status" value="1"/>
</dbReference>
<dbReference type="PROSITE" id="PS50221">
    <property type="entry name" value="GAIN_B"/>
    <property type="match status" value="1"/>
</dbReference>
<keyword evidence="2 10" id="KW-0812">Transmembrane</keyword>
<dbReference type="PANTHER" id="PTHR46682">
    <property type="entry name" value="ADHESION G-PROTEIN COUPLED RECEPTOR V1"/>
    <property type="match status" value="1"/>
</dbReference>
<dbReference type="InterPro" id="IPR026919">
    <property type="entry name" value="ADGRV1"/>
</dbReference>
<dbReference type="Pfam" id="PF03160">
    <property type="entry name" value="Calx-beta"/>
    <property type="match status" value="19"/>
</dbReference>
<keyword evidence="5" id="KW-0106">Calcium</keyword>
<reference evidence="14" key="1">
    <citation type="submission" date="2025-08" db="UniProtKB">
        <authorList>
            <consortium name="RefSeq"/>
        </authorList>
    </citation>
    <scope>IDENTIFICATION</scope>
</reference>
<feature type="region of interest" description="Disordered" evidence="9">
    <location>
        <begin position="4093"/>
        <end position="4114"/>
    </location>
</feature>
<dbReference type="Pfam" id="PF03736">
    <property type="entry name" value="EPTP"/>
    <property type="match status" value="2"/>
</dbReference>
<organism evidence="13 14">
    <name type="scientific">Priapulus caudatus</name>
    <name type="common">Priapulid worm</name>
    <dbReference type="NCBI Taxonomy" id="37621"/>
    <lineage>
        <taxon>Eukaryota</taxon>
        <taxon>Metazoa</taxon>
        <taxon>Ecdysozoa</taxon>
        <taxon>Scalidophora</taxon>
        <taxon>Priapulida</taxon>
        <taxon>Priapulimorpha</taxon>
        <taxon>Priapulimorphida</taxon>
        <taxon>Priapulidae</taxon>
        <taxon>Priapulus</taxon>
    </lineage>
</organism>
<protein>
    <submittedName>
        <fullName evidence="14">G-protein coupled receptor 98-like isoform X1</fullName>
    </submittedName>
</protein>
<dbReference type="InterPro" id="IPR005492">
    <property type="entry name" value="EPTP"/>
</dbReference>
<comment type="subcellular location">
    <subcellularLocation>
        <location evidence="1">Membrane</location>
        <topology evidence="1">Multi-pass membrane protein</topology>
    </subcellularLocation>
</comment>
<feature type="transmembrane region" description="Helical" evidence="10">
    <location>
        <begin position="3933"/>
        <end position="3950"/>
    </location>
</feature>
<feature type="transmembrane region" description="Helical" evidence="10">
    <location>
        <begin position="3723"/>
        <end position="3742"/>
    </location>
</feature>
<dbReference type="GeneID" id="106805786"/>
<dbReference type="PROSITE" id="PS50261">
    <property type="entry name" value="G_PROTEIN_RECEP_F2_4"/>
    <property type="match status" value="1"/>
</dbReference>
<dbReference type="SUPFAM" id="SSF75011">
    <property type="entry name" value="3-carboxy-cis,cis-mucoante lactonizing enzyme"/>
    <property type="match status" value="1"/>
</dbReference>
<dbReference type="Proteomes" id="UP000695022">
    <property type="component" value="Unplaced"/>
</dbReference>
<keyword evidence="8" id="KW-1015">Disulfide bond</keyword>
<keyword evidence="3" id="KW-0732">Signal</keyword>
<accession>A0ABM1DSS6</accession>
<proteinExistence type="predicted"/>
<evidence type="ECO:0000256" key="6">
    <source>
        <dbReference type="ARBA" id="ARBA00022989"/>
    </source>
</evidence>
<dbReference type="RefSeq" id="XP_014662997.1">
    <property type="nucleotide sequence ID" value="XM_014807511.1"/>
</dbReference>
<keyword evidence="13" id="KW-1185">Reference proteome</keyword>
<evidence type="ECO:0000256" key="8">
    <source>
        <dbReference type="ARBA" id="ARBA00023157"/>
    </source>
</evidence>
<dbReference type="InterPro" id="IPR009039">
    <property type="entry name" value="EAR"/>
</dbReference>
<evidence type="ECO:0000256" key="7">
    <source>
        <dbReference type="ARBA" id="ARBA00023136"/>
    </source>
</evidence>
<name>A0ABM1DSS6_PRICU</name>
<dbReference type="InterPro" id="IPR017981">
    <property type="entry name" value="GPCR_2-like_7TM"/>
</dbReference>
<keyword evidence="6 10" id="KW-1133">Transmembrane helix</keyword>
<dbReference type="SMART" id="SM00237">
    <property type="entry name" value="Calx_beta"/>
    <property type="match status" value="11"/>
</dbReference>
<evidence type="ECO:0000313" key="13">
    <source>
        <dbReference type="Proteomes" id="UP000695022"/>
    </source>
</evidence>
<dbReference type="InterPro" id="IPR038081">
    <property type="entry name" value="CalX-like_sf"/>
</dbReference>
<evidence type="ECO:0000259" key="12">
    <source>
        <dbReference type="PROSITE" id="PS50261"/>
    </source>
</evidence>
<dbReference type="InterPro" id="IPR000832">
    <property type="entry name" value="GPCR_2_secretin-like"/>
</dbReference>
<dbReference type="SMART" id="SM00303">
    <property type="entry name" value="GPS"/>
    <property type="match status" value="1"/>
</dbReference>
<evidence type="ECO:0000256" key="10">
    <source>
        <dbReference type="SAM" id="Phobius"/>
    </source>
</evidence>
<dbReference type="InterPro" id="IPR046338">
    <property type="entry name" value="GAIN_dom_sf"/>
</dbReference>
<dbReference type="PANTHER" id="PTHR46682:SF1">
    <property type="entry name" value="ADHESION G-PROTEIN COUPLED RECEPTOR V1"/>
    <property type="match status" value="1"/>
</dbReference>
<sequence>MGGHGIVKVIRKGGSFGQVSVKFLVTQGNATQGLDYSVASSEVVFYSGDTEKEVPIVIINDVAPELAETFTITLTNQTTGGAVVGSVRETEVVIDESDDPRGAFSFESVSGMSEEPEAGTTVSIPITVIRTGGTLGVVGVTWTAFFTGGASKADINPTSGTVYFVTNEARQTFNVSILPDDIPEGPEVVEIRLMEANNDARIERYANVYTLTIMANDNPHGAVEFAKPSYLVEELETTDPQDIELHRIGGTYGQLKVYYSTKQMDLADLVKRHGKREVDYFSVERGYPPNGSANVVDVGRTPKPLQASETENDISACALICLIEKTCIMFEHKADSHLCQWYITPPESGYGQKAQLYVKDKFKTTQLYSAQALSDIDYRSAQNHFIYINESETRASIPVHVIPDDLPELDELFTILLSHVELVGGDSTAGFPNKPVIGEIAEATVTIAANDDANGIFHIYSNDPRATDAGSRVYVEERSNFAVELVIERGGGNIGEVTVEWAVNKSLTTATRNVDYVADGAILNFKPGENQRVITIGIKDDGEPEMDEYIVVEVSNPGGGAAIADQNQVTVVIKANDQVAGLLGLSKHSLIAREGDVMKVNITRTLPALGNVTVYWLIEGLSGVHPASTFKQHQGHAWFQKGATWKEVTLEVLRDDTPEEKEEYELLLFNATTEGIRDSGSANFDEQADRTSITIDASNYPHGVVSFSPSSQAVRLNEAEQNKSIILTVQRKFGAIDLASGQQSNTIKVEILDDDIPEVDEVFLVNLTSVELLSRFATSMQPSLDPQSSTAQITISANDGTQGMVHFTPESINLNVDESVGNVTLHIYRSQGHFGDVSVFYYSQSVPPEGAKADDDFIVAAQELRFAAGEGAKDIQVQIIDDDIAEPSETFEIILASASNGLQLGEPHKATLTILPNDNAAGTVNFESSDNIYIREPSSGNPGGSVVDVRVIRGPGIYGNIRVPFLITVVNGSDQEGDLDPMNGYITFADRESVAVLQIRAIQDNVPEKEELFRLELFKPEGGGQLGTMANRYIYIAENDAPHGLIEIYPHNVRNKSIVSVQEDSGTVYVDVVRSRGVLGRVTAVVMTEQVSATGEEGSMLILPMIQTLPMITSLRVHSFFAHNYLYVLTLSSMARGEPRTRLPGSALLPGIRSYGNETGSIMWRWQGTFIPAQTIETDGAMSATTFSLAGKLYLAIANHGGMGDVEVISMLYHIMQNGTLSVVQDIASKGTTAIRYFSSDEKHFLVVANSQDNYGNTLISSEVLQWNRDMQKFDPVPIQFIPCKAASDATIFTTYGDLYLVITNFYDSQWNLFEIDSMVYKWVPERNQFDVHQRIPTKGAISVTYFVIAGQGHLLIGNSRDDSDVTQLNSTVYRFKSSTKLFMPIQYIPTHGVQTVHSFTTYETVFVVLACTQSNSTIWAWNDANAVFEHAVNSRPAHDLFPVAIGSGIQQSHLLVESGVGKLPNVYLLASITTTSDFVPRRETVTFEPGQSKVTVGVGIVDDTRPEGDEQFIIRITDPGGGSVVGPQNRITVTVLSNDDAHGVVEFSEDSLDVKVEERTVPNQVTLTVVRSKGTSGHISVQWMTTGEHDGIEDIYPIGGKVDFADGQDKTTITITIAPDPRPELDEVTLVTLVDVSVPGSPDKRTRIGKNNVARITVMANDSPHGVVSWEKTRANFDEPLGQGSKVSLKVIREQGTMGTIVISYSTARALNQPDSAQAISGQDYIATQGSISMEAGMGEADVDLFLLPDDLPEGDEVFLVNITGVSLAGGVSVGGAVPSVKRPDDETMAVSINENDNARGIIQFNVTRTPLGVVEVYEGIGSVRLGLSRTKGAYRKVSVSWQAIPDSASAADFKPLSGEVIFGHQQRHATIDIQIVDDPLPEYHESFSVQLLEAKGGAELGTDRYVVINILKNDSPNGLFSFTDTQKSVLESETFGDPNGRVRFDVVRTQGAQGRVHVTWKLSSDAVFDIQPMQGNLTFLEGETVKTIFLETIPDDYLEGEEQYTISLVAADNNADISPNLGDAMLVIQSDPGASGVITILPEYRYVSIGEPSEDYDGTTEVVINRGVGKFGAVSVTWQLTPRDAEFAQTSGTITFRDMQENATIVLQAVDDMKPELRHDYVLALVSVSGGAVISTRPGMNTATVAMAASDYPHGLFHFTEPQVVRVSEDAPQLSLPVVRSLGSAGQVLVQYSTVAGTAVSDRDFRQIAGSLTFGPGDDRQNILIAIRQDLEPEGDEHFNVSLASVRLISPASNDYVKGSHGYSLDMSPDLGTLVNKTVIIEKNDNAEGTIEFGPSAVNFLVKEESSMAYVPVVRTRGTFGIVSASYTSRPITALSNGIDYLLPDGEVVFPEGVGLATINVTIVDDSAREVDEAFEIMLTRVHGGAKLGDLRVATVTITQSDFPYGKIGFTGSTAITIPNPDSARTLDFTIQRTEGLTGRQTVRWHLLGPNGDWPTDSTDDISYRNSIPRGVVTFNDGDMGSENIALVVNPYRGPEIEKVYNLVIDDIRGRPGSAEVSPTAGNVTLKILKHGDPNGIVKFVGSALQSVVLDEPSRDAPPLMLTFPISRSEGTVGSIEVHWEVKGPKDAVADIEPYSGVAVIPDSERNGQIVVRVLPENEPELTENFMVVLSGVKGGAEIARSDNSSSFTIKANDDPHGVFSISPDSQTVIVTHEMNRQVQLNITREGGAYGPVRVAYDINYEQGEDGVRYVPTSGSVSFRDGQNQAAEHIDVAPGVRLDLDSYFIVTLTAVTYLGSHQALPPRLNQGSTSARIYIPQEAANSQVGFLHNVVTVNEVTNEARFTIYRWGSYGEVEITWLSGLPKNMMPGGFLPGIISPQSDQVTLYNGESSRNVSAMLLPKDSVAELFAAQIVSVNARTGGTATVKLDMNTVKVDPHGVIQFAPPSRILSASESFGEVKLDIMRAYGSEGKVRLSYQTWALTAMPDRDYTSVVNGALVMDSAVTSATIVINIISDTEPETNEEFFVNITGVEILPTVLTRGVSPRLSDLYSVALVTILGSNDPYGIISFRTPDISVRESNDGSTRKALLQIERTGGSHGKVAVTVRTIGGGELWEKSITPQPGNSTDNIAQALAAITGPRATAGDQFDYLPLTQTVTFEEGEILQTVNVIILDDPFPEPDEMFFVYLSGPTGGARIATGSRDGWKKGYAVVTIEANDLWNGRIGFAASSNKTLLDEDGAGVVTLNLTRYNAFFGRATVNWRASYGVEQDIVHDSRLSGELLSTAGQAVCEPGQQTCSFTIGTKQDKKPEKAWWFLVVLDAVGEGAELDRQRQYANITVMENDYPFGLVQFNAVSRFVTVSDDVRRVTLGVERTHGDERGFQVGYTTQRTYDVQHVAGVSVYPALSGADFTAASGVLTFAPGEQLISFPIYLTPERASANPLPKIFQVRLTNPTDGAELNKIYAVANITIVGGAENSRLWAIRAQMAGNLGDDLITRLLDEVGVELQRTLPSTGLSLVEDIIESVLTEGLDRPLPFGARRNLFNIFCLLMDPTRHDTRGHYELAALYEKFAYTMLTGQNCDGVWKQLSVYTDCPHTRITAYRQLSQNIPGHTFTATNGDSLRLPEDYQYSTDTSVCKDLHFIEYSSQQWFPIERDVKPIVDSRILSVGIRDEPSRYVSSPVLYTIYTNAGLDGRCVYFSESAVRWTGSESGGLCEVIESNSRHVQCACRHLSSYGVLPSGEATTSVPVPAAEPQPRYGAMFNIWFFVSCFVAMLGLFSAIFAHHVCSIYSRFTASLLMHMCFACLATEVVYVINAYMSADILADKANNSCISMGIFLHYFFVAQFTWMVAQAFNLWKTLVMNDEHTERKYVLFFLIGWGTPAVIVAIFYAVAFNLYRYVFSMDPTYIYGDVHQNHNICFIMNVYSALASVIAPWLLLLVYVVAVFVQAYQVLPQWHSYDDIYRGRYNYHEVRAMLIFWGLIVVTWIWGSLHLAYGYLWLLVLFCIFNIVMGVYALVVYAALRHPCLPCFRPVKEGSYGVASHPPTISASVKPPPVHEVPWESVMQQTTPKSTMQVKRTPAPPNNVFILPPNMNAEENETSDFDDLIFALKTGGQFLPERADTLKKNRMETHVKPDTRSDMYGGARRIPIADTHL</sequence>
<dbReference type="InterPro" id="IPR057244">
    <property type="entry name" value="GAIN_B"/>
</dbReference>
<dbReference type="Pfam" id="PF00002">
    <property type="entry name" value="7tm_2"/>
    <property type="match status" value="1"/>
</dbReference>
<feature type="domain" description="GAIN-B" evidence="11">
    <location>
        <begin position="3554"/>
        <end position="3704"/>
    </location>
</feature>
<dbReference type="PROSITE" id="PS50912">
    <property type="entry name" value="EAR"/>
    <property type="match status" value="4"/>
</dbReference>
<feature type="transmembrane region" description="Helical" evidence="10">
    <location>
        <begin position="3891"/>
        <end position="3912"/>
    </location>
</feature>
<dbReference type="CDD" id="cd13952">
    <property type="entry name" value="7tm_classB"/>
    <property type="match status" value="1"/>
</dbReference>
<dbReference type="InterPro" id="IPR000203">
    <property type="entry name" value="GPS"/>
</dbReference>
<evidence type="ECO:0000256" key="5">
    <source>
        <dbReference type="ARBA" id="ARBA00022837"/>
    </source>
</evidence>
<evidence type="ECO:0000259" key="11">
    <source>
        <dbReference type="PROSITE" id="PS50221"/>
    </source>
</evidence>
<evidence type="ECO:0000256" key="4">
    <source>
        <dbReference type="ARBA" id="ARBA00022737"/>
    </source>
</evidence>
<feature type="transmembrane region" description="Helical" evidence="10">
    <location>
        <begin position="3830"/>
        <end position="3852"/>
    </location>
</feature>
<evidence type="ECO:0000313" key="14">
    <source>
        <dbReference type="RefSeq" id="XP_014662997.1"/>
    </source>
</evidence>
<dbReference type="Gene3D" id="2.60.220.50">
    <property type="match status" value="1"/>
</dbReference>
<evidence type="ECO:0000256" key="3">
    <source>
        <dbReference type="ARBA" id="ARBA00022729"/>
    </source>
</evidence>
<evidence type="ECO:0000256" key="2">
    <source>
        <dbReference type="ARBA" id="ARBA00022692"/>
    </source>
</evidence>
<keyword evidence="4" id="KW-0677">Repeat</keyword>